<evidence type="ECO:0000313" key="1">
    <source>
        <dbReference type="EMBL" id="GFU16708.1"/>
    </source>
</evidence>
<comment type="caution">
    <text evidence="1">The sequence shown here is derived from an EMBL/GenBank/DDBJ whole genome shotgun (WGS) entry which is preliminary data.</text>
</comment>
<dbReference type="Proteomes" id="UP000887013">
    <property type="component" value="Unassembled WGS sequence"/>
</dbReference>
<accession>A0A8X6UJI6</accession>
<keyword evidence="2" id="KW-1185">Reference proteome</keyword>
<evidence type="ECO:0000313" key="2">
    <source>
        <dbReference type="Proteomes" id="UP000887013"/>
    </source>
</evidence>
<dbReference type="EMBL" id="BMAW01030489">
    <property type="protein sequence ID" value="GFU16708.1"/>
    <property type="molecule type" value="Genomic_DNA"/>
</dbReference>
<reference evidence="1" key="1">
    <citation type="submission" date="2020-08" db="EMBL/GenBank/DDBJ databases">
        <title>Multicomponent nature underlies the extraordinary mechanical properties of spider dragline silk.</title>
        <authorList>
            <person name="Kono N."/>
            <person name="Nakamura H."/>
            <person name="Mori M."/>
            <person name="Yoshida Y."/>
            <person name="Ohtoshi R."/>
            <person name="Malay A.D."/>
            <person name="Moran D.A.P."/>
            <person name="Tomita M."/>
            <person name="Numata K."/>
            <person name="Arakawa K."/>
        </authorList>
    </citation>
    <scope>NUCLEOTIDE SEQUENCE</scope>
</reference>
<organism evidence="1 2">
    <name type="scientific">Nephila pilipes</name>
    <name type="common">Giant wood spider</name>
    <name type="synonym">Nephila maculata</name>
    <dbReference type="NCBI Taxonomy" id="299642"/>
    <lineage>
        <taxon>Eukaryota</taxon>
        <taxon>Metazoa</taxon>
        <taxon>Ecdysozoa</taxon>
        <taxon>Arthropoda</taxon>
        <taxon>Chelicerata</taxon>
        <taxon>Arachnida</taxon>
        <taxon>Araneae</taxon>
        <taxon>Araneomorphae</taxon>
        <taxon>Entelegynae</taxon>
        <taxon>Araneoidea</taxon>
        <taxon>Nephilidae</taxon>
        <taxon>Nephila</taxon>
    </lineage>
</organism>
<protein>
    <submittedName>
        <fullName evidence="1">Uncharacterized protein</fullName>
    </submittedName>
</protein>
<gene>
    <name evidence="1" type="ORF">NPIL_206601</name>
</gene>
<sequence length="101" mass="11806">MPCFIRKFTNRNCYKNNIKKYVSNLYLNEPSSLEKLIVLKETFSDEVLQSTPLFFFPVSNFEPLDTLPIPQSSSSKSIGNYISPSIFKDLQQYLGLRYFVY</sequence>
<proteinExistence type="predicted"/>
<dbReference type="AlphaFoldDB" id="A0A8X6UJI6"/>
<name>A0A8X6UJI6_NEPPI</name>